<name>A0A915D2W9_9BILA</name>
<reference evidence="3" key="1">
    <citation type="submission" date="2022-11" db="UniProtKB">
        <authorList>
            <consortium name="WormBaseParasite"/>
        </authorList>
    </citation>
    <scope>IDENTIFICATION</scope>
</reference>
<evidence type="ECO:0000313" key="2">
    <source>
        <dbReference type="Proteomes" id="UP000887574"/>
    </source>
</evidence>
<dbReference type="Proteomes" id="UP000887574">
    <property type="component" value="Unplaced"/>
</dbReference>
<sequence>MESGEETEGSYAVLCDSRADELAQPQSRPIPQHFSQHQSFGRGLSKSLKRSVRGSYKKYDGEKAVHEYSDVTKV</sequence>
<keyword evidence="2" id="KW-1185">Reference proteome</keyword>
<evidence type="ECO:0000256" key="1">
    <source>
        <dbReference type="SAM" id="MobiDB-lite"/>
    </source>
</evidence>
<accession>A0A915D2W9</accession>
<proteinExistence type="predicted"/>
<feature type="compositionally biased region" description="Polar residues" evidence="1">
    <location>
        <begin position="24"/>
        <end position="39"/>
    </location>
</feature>
<evidence type="ECO:0000313" key="3">
    <source>
        <dbReference type="WBParaSite" id="jg1527"/>
    </source>
</evidence>
<organism evidence="2 3">
    <name type="scientific">Ditylenchus dipsaci</name>
    <dbReference type="NCBI Taxonomy" id="166011"/>
    <lineage>
        <taxon>Eukaryota</taxon>
        <taxon>Metazoa</taxon>
        <taxon>Ecdysozoa</taxon>
        <taxon>Nematoda</taxon>
        <taxon>Chromadorea</taxon>
        <taxon>Rhabditida</taxon>
        <taxon>Tylenchina</taxon>
        <taxon>Tylenchomorpha</taxon>
        <taxon>Sphaerularioidea</taxon>
        <taxon>Anguinidae</taxon>
        <taxon>Anguininae</taxon>
        <taxon>Ditylenchus</taxon>
    </lineage>
</organism>
<protein>
    <submittedName>
        <fullName evidence="3">Uncharacterized protein</fullName>
    </submittedName>
</protein>
<feature type="region of interest" description="Disordered" evidence="1">
    <location>
        <begin position="18"/>
        <end position="49"/>
    </location>
</feature>
<dbReference type="WBParaSite" id="jg1527">
    <property type="protein sequence ID" value="jg1527"/>
    <property type="gene ID" value="jg1527"/>
</dbReference>
<dbReference type="AlphaFoldDB" id="A0A915D2W9"/>